<evidence type="ECO:0000256" key="3">
    <source>
        <dbReference type="ARBA" id="ARBA00022475"/>
    </source>
</evidence>
<evidence type="ECO:0000256" key="1">
    <source>
        <dbReference type="ARBA" id="ARBA00004429"/>
    </source>
</evidence>
<feature type="transmembrane region" description="Helical" evidence="9">
    <location>
        <begin position="46"/>
        <end position="68"/>
    </location>
</feature>
<reference evidence="11" key="2">
    <citation type="journal article" date="2017" name="Nat. Plants">
        <title>The Aegilops tauschii genome reveals multiple impacts of transposons.</title>
        <authorList>
            <person name="Zhao G."/>
            <person name="Zou C."/>
            <person name="Li K."/>
            <person name="Wang K."/>
            <person name="Li T."/>
            <person name="Gao L."/>
            <person name="Zhang X."/>
            <person name="Wang H."/>
            <person name="Yang Z."/>
            <person name="Liu X."/>
            <person name="Jiang W."/>
            <person name="Mao L."/>
            <person name="Kong X."/>
            <person name="Jiao Y."/>
            <person name="Jia J."/>
        </authorList>
    </citation>
    <scope>NUCLEOTIDE SEQUENCE [LARGE SCALE GENOMIC DNA]</scope>
    <source>
        <strain evidence="11">cv. AL8/78</strain>
    </source>
</reference>
<dbReference type="InterPro" id="IPR018227">
    <property type="entry name" value="Amino_acid_transport_2"/>
</dbReference>
<proteinExistence type="predicted"/>
<feature type="transmembrane region" description="Helical" evidence="9">
    <location>
        <begin position="74"/>
        <end position="96"/>
    </location>
</feature>
<accession>A0A453ASI4</accession>
<keyword evidence="4" id="KW-0997">Cell inner membrane</keyword>
<dbReference type="Proteomes" id="UP000015105">
    <property type="component" value="Chromosome 2D"/>
</dbReference>
<dbReference type="EnsemblPlants" id="AET2Gv20249500.9">
    <property type="protein sequence ID" value="AET2Gv20249500.9"/>
    <property type="gene ID" value="AET2Gv20249500"/>
</dbReference>
<keyword evidence="11" id="KW-1185">Reference proteome</keyword>
<dbReference type="Gramene" id="AET2Gv20249500.9">
    <property type="protein sequence ID" value="AET2Gv20249500.9"/>
    <property type="gene ID" value="AET2Gv20249500"/>
</dbReference>
<evidence type="ECO:0000313" key="11">
    <source>
        <dbReference type="Proteomes" id="UP000015105"/>
    </source>
</evidence>
<evidence type="ECO:0000256" key="6">
    <source>
        <dbReference type="ARBA" id="ARBA00022989"/>
    </source>
</evidence>
<reference evidence="10" key="4">
    <citation type="submission" date="2019-03" db="UniProtKB">
        <authorList>
            <consortium name="EnsemblPlants"/>
        </authorList>
    </citation>
    <scope>IDENTIFICATION</scope>
</reference>
<keyword evidence="2" id="KW-0813">Transport</keyword>
<comment type="subcellular location">
    <subcellularLocation>
        <location evidence="1">Cell inner membrane</location>
        <topology evidence="1">Multi-pass membrane protein</topology>
    </subcellularLocation>
</comment>
<name>A0A453ASI4_AEGTS</name>
<evidence type="ECO:0000256" key="9">
    <source>
        <dbReference type="SAM" id="Phobius"/>
    </source>
</evidence>
<dbReference type="AlphaFoldDB" id="A0A453ASI4"/>
<evidence type="ECO:0000256" key="2">
    <source>
        <dbReference type="ARBA" id="ARBA00022448"/>
    </source>
</evidence>
<keyword evidence="3" id="KW-1003">Cell membrane</keyword>
<evidence type="ECO:0000256" key="5">
    <source>
        <dbReference type="ARBA" id="ARBA00022692"/>
    </source>
</evidence>
<sequence length="287" mass="31581">EARRRRLQQCRSQSAEGRSPGSSPPQLERLFSNVNKATMKHEPGSITGSVFLVAGTTVGAGILAIPAVTQEAGFLASAVTCVFCWTYMVVTGLLVAEVNVNTMCELGSGSVSLVSMAKRTLGTAGVRTLFIFVYTLCTSCCICGTLFRDLNKLTGHTIIGECYPVFTGFWRTMLLRKSASHWCREWFFGVQYHSILHSSCGGGKWKHTVEFSSRNEFCCCSPKYTNNCSFICISECSSCSLHKFGGRPVKSKEGHCIRYCHTPCSVSRMGCCHPGDNPGVCRKWDYY</sequence>
<evidence type="ECO:0000256" key="7">
    <source>
        <dbReference type="ARBA" id="ARBA00023136"/>
    </source>
</evidence>
<feature type="transmembrane region" description="Helical" evidence="9">
    <location>
        <begin position="153"/>
        <end position="170"/>
    </location>
</feature>
<organism evidence="10 11">
    <name type="scientific">Aegilops tauschii subsp. strangulata</name>
    <name type="common">Goatgrass</name>
    <dbReference type="NCBI Taxonomy" id="200361"/>
    <lineage>
        <taxon>Eukaryota</taxon>
        <taxon>Viridiplantae</taxon>
        <taxon>Streptophyta</taxon>
        <taxon>Embryophyta</taxon>
        <taxon>Tracheophyta</taxon>
        <taxon>Spermatophyta</taxon>
        <taxon>Magnoliopsida</taxon>
        <taxon>Liliopsida</taxon>
        <taxon>Poales</taxon>
        <taxon>Poaceae</taxon>
        <taxon>BOP clade</taxon>
        <taxon>Pooideae</taxon>
        <taxon>Triticodae</taxon>
        <taxon>Triticeae</taxon>
        <taxon>Triticinae</taxon>
        <taxon>Aegilops</taxon>
    </lineage>
</organism>
<feature type="transmembrane region" description="Helical" evidence="9">
    <location>
        <begin position="128"/>
        <end position="147"/>
    </location>
</feature>
<reference evidence="10" key="3">
    <citation type="journal article" date="2017" name="Nature">
        <title>Genome sequence of the progenitor of the wheat D genome Aegilops tauschii.</title>
        <authorList>
            <person name="Luo M.C."/>
            <person name="Gu Y.Q."/>
            <person name="Puiu D."/>
            <person name="Wang H."/>
            <person name="Twardziok S.O."/>
            <person name="Deal K.R."/>
            <person name="Huo N."/>
            <person name="Zhu T."/>
            <person name="Wang L."/>
            <person name="Wang Y."/>
            <person name="McGuire P.E."/>
            <person name="Liu S."/>
            <person name="Long H."/>
            <person name="Ramasamy R.K."/>
            <person name="Rodriguez J.C."/>
            <person name="Van S.L."/>
            <person name="Yuan L."/>
            <person name="Wang Z."/>
            <person name="Xia Z."/>
            <person name="Xiao L."/>
            <person name="Anderson O.D."/>
            <person name="Ouyang S."/>
            <person name="Liang Y."/>
            <person name="Zimin A.V."/>
            <person name="Pertea G."/>
            <person name="Qi P."/>
            <person name="Bennetzen J.L."/>
            <person name="Dai X."/>
            <person name="Dawson M.W."/>
            <person name="Muller H.G."/>
            <person name="Kugler K."/>
            <person name="Rivarola-Duarte L."/>
            <person name="Spannagl M."/>
            <person name="Mayer K.F.X."/>
            <person name="Lu F.H."/>
            <person name="Bevan M.W."/>
            <person name="Leroy P."/>
            <person name="Li P."/>
            <person name="You F.M."/>
            <person name="Sun Q."/>
            <person name="Liu Z."/>
            <person name="Lyons E."/>
            <person name="Wicker T."/>
            <person name="Salzberg S.L."/>
            <person name="Devos K.M."/>
            <person name="Dvorak J."/>
        </authorList>
    </citation>
    <scope>NUCLEOTIDE SEQUENCE [LARGE SCALE GENOMIC DNA]</scope>
    <source>
        <strain evidence="10">cv. AL8/78</strain>
    </source>
</reference>
<dbReference type="PANTHER" id="PTHR32195:SF26">
    <property type="entry name" value="TRYPTOPHAN OR TYROSINE TRANSPORTER PROTEIN"/>
    <property type="match status" value="1"/>
</dbReference>
<reference evidence="10" key="5">
    <citation type="journal article" date="2021" name="G3 (Bethesda)">
        <title>Aegilops tauschii genome assembly Aet v5.0 features greater sequence contiguity and improved annotation.</title>
        <authorList>
            <person name="Wang L."/>
            <person name="Zhu T."/>
            <person name="Rodriguez J.C."/>
            <person name="Deal K.R."/>
            <person name="Dubcovsky J."/>
            <person name="McGuire P.E."/>
            <person name="Lux T."/>
            <person name="Spannagl M."/>
            <person name="Mayer K.F.X."/>
            <person name="Baldrich P."/>
            <person name="Meyers B.C."/>
            <person name="Huo N."/>
            <person name="Gu Y.Q."/>
            <person name="Zhou H."/>
            <person name="Devos K.M."/>
            <person name="Bennetzen J.L."/>
            <person name="Unver T."/>
            <person name="Budak H."/>
            <person name="Gulick P.J."/>
            <person name="Galiba G."/>
            <person name="Kalapos B."/>
            <person name="Nelson D.R."/>
            <person name="Li P."/>
            <person name="You F.M."/>
            <person name="Luo M.C."/>
            <person name="Dvorak J."/>
        </authorList>
    </citation>
    <scope>NUCLEOTIDE SEQUENCE [LARGE SCALE GENOMIC DNA]</scope>
    <source>
        <strain evidence="10">cv. AL8/78</strain>
    </source>
</reference>
<feature type="region of interest" description="Disordered" evidence="8">
    <location>
        <begin position="1"/>
        <end position="28"/>
    </location>
</feature>
<dbReference type="GO" id="GO:0003333">
    <property type="term" value="P:amino acid transmembrane transport"/>
    <property type="evidence" value="ECO:0007669"/>
    <property type="project" value="InterPro"/>
</dbReference>
<evidence type="ECO:0008006" key="12">
    <source>
        <dbReference type="Google" id="ProtNLM"/>
    </source>
</evidence>
<protein>
    <recommendedName>
        <fullName evidence="12">Amino acid transporter transmembrane domain-containing protein</fullName>
    </recommendedName>
</protein>
<keyword evidence="6 9" id="KW-1133">Transmembrane helix</keyword>
<dbReference type="PANTHER" id="PTHR32195">
    <property type="entry name" value="OS07G0662800 PROTEIN"/>
    <property type="match status" value="1"/>
</dbReference>
<evidence type="ECO:0000256" key="4">
    <source>
        <dbReference type="ARBA" id="ARBA00022519"/>
    </source>
</evidence>
<keyword evidence="7 9" id="KW-0472">Membrane</keyword>
<dbReference type="Pfam" id="PF03222">
    <property type="entry name" value="Trp_Tyr_perm"/>
    <property type="match status" value="1"/>
</dbReference>
<reference evidence="11" key="1">
    <citation type="journal article" date="2014" name="Science">
        <title>Ancient hybridizations among the ancestral genomes of bread wheat.</title>
        <authorList>
            <consortium name="International Wheat Genome Sequencing Consortium,"/>
            <person name="Marcussen T."/>
            <person name="Sandve S.R."/>
            <person name="Heier L."/>
            <person name="Spannagl M."/>
            <person name="Pfeifer M."/>
            <person name="Jakobsen K.S."/>
            <person name="Wulff B.B."/>
            <person name="Steuernagel B."/>
            <person name="Mayer K.F."/>
            <person name="Olsen O.A."/>
        </authorList>
    </citation>
    <scope>NUCLEOTIDE SEQUENCE [LARGE SCALE GENOMIC DNA]</scope>
    <source>
        <strain evidence="11">cv. AL8/78</strain>
    </source>
</reference>
<dbReference type="GO" id="GO:0005886">
    <property type="term" value="C:plasma membrane"/>
    <property type="evidence" value="ECO:0007669"/>
    <property type="project" value="UniProtKB-SubCell"/>
</dbReference>
<evidence type="ECO:0000256" key="8">
    <source>
        <dbReference type="SAM" id="MobiDB-lite"/>
    </source>
</evidence>
<evidence type="ECO:0000313" key="10">
    <source>
        <dbReference type="EnsemblPlants" id="AET2Gv20249500.9"/>
    </source>
</evidence>
<keyword evidence="5 9" id="KW-0812">Transmembrane</keyword>